<protein>
    <submittedName>
        <fullName evidence="1">Polyhomeotic-like protein 2</fullName>
    </submittedName>
</protein>
<proteinExistence type="predicted"/>
<keyword evidence="2" id="KW-1185">Reference proteome</keyword>
<reference evidence="1" key="1">
    <citation type="submission" date="2022-08" db="EMBL/GenBank/DDBJ databases">
        <title>Genome sequencing of akame (Lates japonicus).</title>
        <authorList>
            <person name="Hashiguchi Y."/>
            <person name="Takahashi H."/>
        </authorList>
    </citation>
    <scope>NUCLEOTIDE SEQUENCE</scope>
    <source>
        <strain evidence="1">Kochi</strain>
    </source>
</reference>
<accession>A0AAD3RKH3</accession>
<name>A0AAD3RKH3_LATJO</name>
<dbReference type="Proteomes" id="UP001279410">
    <property type="component" value="Unassembled WGS sequence"/>
</dbReference>
<gene>
    <name evidence="1" type="ORF">AKAME5_002310000</name>
</gene>
<dbReference type="EMBL" id="BRZM01000734">
    <property type="protein sequence ID" value="GLD71776.1"/>
    <property type="molecule type" value="Genomic_DNA"/>
</dbReference>
<dbReference type="AlphaFoldDB" id="A0AAD3RKH3"/>
<evidence type="ECO:0000313" key="1">
    <source>
        <dbReference type="EMBL" id="GLD71776.1"/>
    </source>
</evidence>
<organism evidence="1 2">
    <name type="scientific">Lates japonicus</name>
    <name type="common">Japanese lates</name>
    <dbReference type="NCBI Taxonomy" id="270547"/>
    <lineage>
        <taxon>Eukaryota</taxon>
        <taxon>Metazoa</taxon>
        <taxon>Chordata</taxon>
        <taxon>Craniata</taxon>
        <taxon>Vertebrata</taxon>
        <taxon>Euteleostomi</taxon>
        <taxon>Actinopterygii</taxon>
        <taxon>Neopterygii</taxon>
        <taxon>Teleostei</taxon>
        <taxon>Neoteleostei</taxon>
        <taxon>Acanthomorphata</taxon>
        <taxon>Carangaria</taxon>
        <taxon>Carangaria incertae sedis</taxon>
        <taxon>Centropomidae</taxon>
        <taxon>Lates</taxon>
    </lineage>
</organism>
<comment type="caution">
    <text evidence="1">The sequence shown here is derived from an EMBL/GenBank/DDBJ whole genome shotgun (WGS) entry which is preliminary data.</text>
</comment>
<sequence>MTSGNGTSSQHNGESKPAQALVKSHVLTHLIEGFVIQEGAGRTLHAKQMTEWMNYLSLKEGQDLKHQDSWLRDLLQMLPKVSHGLAPPT</sequence>
<evidence type="ECO:0000313" key="2">
    <source>
        <dbReference type="Proteomes" id="UP001279410"/>
    </source>
</evidence>